<keyword evidence="2" id="KW-1185">Reference proteome</keyword>
<sequence length="49" mass="5662">MKYKVIFKTQMIFDALLSDVDFHLKIIFDNAGSESFLDTTDLTFKTVVN</sequence>
<reference evidence="2" key="1">
    <citation type="submission" date="2017-01" db="EMBL/GenBank/DDBJ databases">
        <authorList>
            <person name="Varghese N."/>
            <person name="Submissions S."/>
        </authorList>
    </citation>
    <scope>NUCLEOTIDE SEQUENCE [LARGE SCALE GENOMIC DNA]</scope>
    <source>
        <strain evidence="2">DSM 22306</strain>
    </source>
</reference>
<protein>
    <submittedName>
        <fullName evidence="1">Uncharacterized protein</fullName>
    </submittedName>
</protein>
<dbReference type="EMBL" id="FTOE01000003">
    <property type="protein sequence ID" value="SIS67462.1"/>
    <property type="molecule type" value="Genomic_DNA"/>
</dbReference>
<name>A0A1N7L0T3_9GAMM</name>
<proteinExistence type="predicted"/>
<gene>
    <name evidence="1" type="ORF">SAMN05421760_103131</name>
</gene>
<dbReference type="Proteomes" id="UP000185999">
    <property type="component" value="Unassembled WGS sequence"/>
</dbReference>
<evidence type="ECO:0000313" key="2">
    <source>
        <dbReference type="Proteomes" id="UP000185999"/>
    </source>
</evidence>
<organism evidence="1 2">
    <name type="scientific">Neptunomonas antarctica</name>
    <dbReference type="NCBI Taxonomy" id="619304"/>
    <lineage>
        <taxon>Bacteria</taxon>
        <taxon>Pseudomonadati</taxon>
        <taxon>Pseudomonadota</taxon>
        <taxon>Gammaproteobacteria</taxon>
        <taxon>Oceanospirillales</taxon>
        <taxon>Oceanospirillaceae</taxon>
        <taxon>Neptunomonas</taxon>
    </lineage>
</organism>
<dbReference type="AlphaFoldDB" id="A0A1N7L0T3"/>
<accession>A0A1N7L0T3</accession>
<dbReference type="STRING" id="619304.SAMN05421760_103131"/>
<evidence type="ECO:0000313" key="1">
    <source>
        <dbReference type="EMBL" id="SIS67462.1"/>
    </source>
</evidence>